<protein>
    <recommendedName>
        <fullName evidence="6">Tetratricopeptide repeat protein</fullName>
    </recommendedName>
</protein>
<comment type="caution">
    <text evidence="4">The sequence shown here is derived from an EMBL/GenBank/DDBJ whole genome shotgun (WGS) entry which is preliminary data.</text>
</comment>
<dbReference type="SMART" id="SM00028">
    <property type="entry name" value="TPR"/>
    <property type="match status" value="3"/>
</dbReference>
<organism evidence="4 5">
    <name type="scientific">Jilunia laotingensis</name>
    <dbReference type="NCBI Taxonomy" id="2763675"/>
    <lineage>
        <taxon>Bacteria</taxon>
        <taxon>Pseudomonadati</taxon>
        <taxon>Bacteroidota</taxon>
        <taxon>Bacteroidia</taxon>
        <taxon>Bacteroidales</taxon>
        <taxon>Bacteroidaceae</taxon>
        <taxon>Jilunia</taxon>
    </lineage>
</organism>
<evidence type="ECO:0000313" key="5">
    <source>
        <dbReference type="Proteomes" id="UP000651085"/>
    </source>
</evidence>
<dbReference type="InterPro" id="IPR011990">
    <property type="entry name" value="TPR-like_helical_dom_sf"/>
</dbReference>
<dbReference type="PROSITE" id="PS50005">
    <property type="entry name" value="TPR"/>
    <property type="match status" value="1"/>
</dbReference>
<dbReference type="SUPFAM" id="SSF48452">
    <property type="entry name" value="TPR-like"/>
    <property type="match status" value="1"/>
</dbReference>
<keyword evidence="1" id="KW-0802">TPR repeat</keyword>
<keyword evidence="5" id="KW-1185">Reference proteome</keyword>
<gene>
    <name evidence="4" type="ORF">H8744_05545</name>
</gene>
<feature type="transmembrane region" description="Helical" evidence="3">
    <location>
        <begin position="258"/>
        <end position="277"/>
    </location>
</feature>
<keyword evidence="3" id="KW-0812">Transmembrane</keyword>
<evidence type="ECO:0000256" key="2">
    <source>
        <dbReference type="SAM" id="Coils"/>
    </source>
</evidence>
<evidence type="ECO:0000256" key="1">
    <source>
        <dbReference type="PROSITE-ProRule" id="PRU00339"/>
    </source>
</evidence>
<keyword evidence="3" id="KW-0472">Membrane</keyword>
<name>A0A926F140_9BACT</name>
<evidence type="ECO:0000313" key="4">
    <source>
        <dbReference type="EMBL" id="MBC8592721.1"/>
    </source>
</evidence>
<feature type="repeat" description="TPR" evidence="1">
    <location>
        <begin position="78"/>
        <end position="111"/>
    </location>
</feature>
<dbReference type="InterPro" id="IPR019734">
    <property type="entry name" value="TPR_rpt"/>
</dbReference>
<accession>A0A926F140</accession>
<evidence type="ECO:0008006" key="6">
    <source>
        <dbReference type="Google" id="ProtNLM"/>
    </source>
</evidence>
<keyword evidence="2" id="KW-0175">Coiled coil</keyword>
<dbReference type="AlphaFoldDB" id="A0A926F140"/>
<reference evidence="4" key="1">
    <citation type="submission" date="2020-08" db="EMBL/GenBank/DDBJ databases">
        <title>Genome public.</title>
        <authorList>
            <person name="Liu C."/>
            <person name="Sun Q."/>
        </authorList>
    </citation>
    <scope>NUCLEOTIDE SEQUENCE</scope>
    <source>
        <strain evidence="4">N12</strain>
    </source>
</reference>
<dbReference type="Proteomes" id="UP000651085">
    <property type="component" value="Unassembled WGS sequence"/>
</dbReference>
<feature type="coiled-coil region" evidence="2">
    <location>
        <begin position="319"/>
        <end position="346"/>
    </location>
</feature>
<dbReference type="EMBL" id="JACRTF010000001">
    <property type="protein sequence ID" value="MBC8592721.1"/>
    <property type="molecule type" value="Genomic_DNA"/>
</dbReference>
<keyword evidence="3" id="KW-1133">Transmembrane helix</keyword>
<dbReference type="Gene3D" id="1.25.40.10">
    <property type="entry name" value="Tetratricopeptide repeat domain"/>
    <property type="match status" value="2"/>
</dbReference>
<evidence type="ECO:0000256" key="3">
    <source>
        <dbReference type="SAM" id="Phobius"/>
    </source>
</evidence>
<proteinExistence type="predicted"/>
<sequence length="460" mass="53835">MYYYGRIIQLCGDELRAMKIYLDAYKSLKDAKEYKLLGLLSENIAIFHRNQSFYDQYIRFARCAVNFNYLAKDTLGVAYAYQTLGQAFFYKQELDSALECTTRSLQLLKDNPIRLEIAAAKLFAFIYCQKGEYIKAEKILLDIIDKEPNERKKLYHYITLGHLYQKQGKVSEAKKYIMMCMNSPSLSTRSEAYACLSELSEAENNYKEALSYKAIADSLHYLAENQNKREAVVQFQAKYVEEKSLRESLQLQMEKRTIFFSSIILLLFFGICMYYLYRKYYHAKLQITKSCRRLKRNDEKIAGYRKEIKMCKRQKTDSAVSSGNKIKKLNEKIDELMADSHRLRDKLDVSVLIKMLKSGEIIVDNLTLEEWDRIFTLVNNLFNNVLVVLKNKYEQLTDHDIKVLSFLLLSFSSKEVVTLFESKDGHTLSKNKLRIKERIGMLKGEALEDFLQKCRAGKIR</sequence>